<proteinExistence type="predicted"/>
<dbReference type="Gene3D" id="3.40.91.30">
    <property type="match status" value="1"/>
</dbReference>
<dbReference type="AlphaFoldDB" id="A0A367RQ78"/>
<keyword evidence="3" id="KW-1185">Reference proteome</keyword>
<evidence type="ECO:0000313" key="2">
    <source>
        <dbReference type="EMBL" id="RCJ38655.1"/>
    </source>
</evidence>
<protein>
    <submittedName>
        <fullName evidence="2">Transposase</fullName>
    </submittedName>
</protein>
<dbReference type="Pfam" id="PF08722">
    <property type="entry name" value="Tn7_TnsA-like_N"/>
    <property type="match status" value="1"/>
</dbReference>
<organism evidence="2 3">
    <name type="scientific">Nostoc minutum NIES-26</name>
    <dbReference type="NCBI Taxonomy" id="1844469"/>
    <lineage>
        <taxon>Bacteria</taxon>
        <taxon>Bacillati</taxon>
        <taxon>Cyanobacteriota</taxon>
        <taxon>Cyanophyceae</taxon>
        <taxon>Nostocales</taxon>
        <taxon>Nostocaceae</taxon>
        <taxon>Nostoc</taxon>
    </lineage>
</organism>
<sequence length="220" mass="25785">MANGVRRITNSGSKKIIGKFPSLKMDTIIWWESQIERDYIYLLEIDPTVQSYRGQPFKITYISKGVTKNYTPDFWVQRIGQQQVIEVKPASQVNDQKNLDKWRHISHLCEERSMKFMVVTDTMIRQQPKLDNIKLLYKYARSPLTLQQYLDCQCYFTSREPTPFKQVCHDLERKGIYPNLLFKLLYFGWLSTDLMESIGAASLIQLSQFKGDVQALLLDV</sequence>
<evidence type="ECO:0000313" key="3">
    <source>
        <dbReference type="Proteomes" id="UP000252107"/>
    </source>
</evidence>
<accession>A0A367RQ78</accession>
<reference evidence="2" key="1">
    <citation type="submission" date="2016-04" db="EMBL/GenBank/DDBJ databases">
        <authorList>
            <person name="Tabuchi Yagui T.R."/>
        </authorList>
    </citation>
    <scope>NUCLEOTIDE SEQUENCE [LARGE SCALE GENOMIC DNA]</scope>
    <source>
        <strain evidence="2">NIES-26</strain>
    </source>
</reference>
<comment type="caution">
    <text evidence="2">The sequence shown here is derived from an EMBL/GenBank/DDBJ whole genome shotgun (WGS) entry which is preliminary data.</text>
</comment>
<dbReference type="EMBL" id="LXQD01000096">
    <property type="protein sequence ID" value="RCJ38655.1"/>
    <property type="molecule type" value="Genomic_DNA"/>
</dbReference>
<gene>
    <name evidence="2" type="ORF">A6770_39655</name>
</gene>
<dbReference type="Proteomes" id="UP000252107">
    <property type="component" value="Unassembled WGS sequence"/>
</dbReference>
<evidence type="ECO:0000259" key="1">
    <source>
        <dbReference type="Pfam" id="PF08722"/>
    </source>
</evidence>
<name>A0A367RQ78_9NOSO</name>
<feature type="domain" description="TnsA endonuclease N-terminal" evidence="1">
    <location>
        <begin position="46"/>
        <end position="121"/>
    </location>
</feature>
<dbReference type="InterPro" id="IPR014833">
    <property type="entry name" value="TnsA_N"/>
</dbReference>